<dbReference type="InterPro" id="IPR036890">
    <property type="entry name" value="HATPase_C_sf"/>
</dbReference>
<dbReference type="InterPro" id="IPR001789">
    <property type="entry name" value="Sig_transdc_resp-reg_receiver"/>
</dbReference>
<dbReference type="InterPro" id="IPR005467">
    <property type="entry name" value="His_kinase_dom"/>
</dbReference>
<dbReference type="Gene3D" id="3.30.565.10">
    <property type="entry name" value="Histidine kinase-like ATPase, C-terminal domain"/>
    <property type="match status" value="1"/>
</dbReference>
<dbReference type="CDD" id="cd00082">
    <property type="entry name" value="HisKA"/>
    <property type="match status" value="1"/>
</dbReference>
<dbReference type="InterPro" id="IPR050956">
    <property type="entry name" value="2C_system_His_kinase"/>
</dbReference>
<evidence type="ECO:0000256" key="4">
    <source>
        <dbReference type="PROSITE-ProRule" id="PRU00169"/>
    </source>
</evidence>
<dbReference type="InterPro" id="IPR003594">
    <property type="entry name" value="HATPase_dom"/>
</dbReference>
<accession>A0AAD4PEJ5</accession>
<keyword evidence="6" id="KW-0472">Membrane</keyword>
<evidence type="ECO:0000313" key="10">
    <source>
        <dbReference type="Proteomes" id="UP001190926"/>
    </source>
</evidence>
<name>A0AAD4PEJ5_PERFH</name>
<keyword evidence="3 4" id="KW-0597">Phosphoprotein</keyword>
<feature type="compositionally biased region" description="Polar residues" evidence="5">
    <location>
        <begin position="739"/>
        <end position="753"/>
    </location>
</feature>
<evidence type="ECO:0000256" key="2">
    <source>
        <dbReference type="ARBA" id="ARBA00012438"/>
    </source>
</evidence>
<proteinExistence type="predicted"/>
<keyword evidence="6" id="KW-1133">Transmembrane helix</keyword>
<dbReference type="PRINTS" id="PR00344">
    <property type="entry name" value="BCTRLSENSOR"/>
</dbReference>
<feature type="domain" description="Response regulatory" evidence="8">
    <location>
        <begin position="909"/>
        <end position="1038"/>
    </location>
</feature>
<evidence type="ECO:0000256" key="3">
    <source>
        <dbReference type="ARBA" id="ARBA00022553"/>
    </source>
</evidence>
<dbReference type="Gene3D" id="3.40.50.2300">
    <property type="match status" value="1"/>
</dbReference>
<keyword evidence="6" id="KW-0812">Transmembrane</keyword>
<evidence type="ECO:0000259" key="7">
    <source>
        <dbReference type="PROSITE" id="PS50109"/>
    </source>
</evidence>
<dbReference type="Pfam" id="PF02518">
    <property type="entry name" value="HATPase_c"/>
    <property type="match status" value="1"/>
</dbReference>
<organism evidence="9 10">
    <name type="scientific">Perilla frutescens var. hirtella</name>
    <name type="common">Perilla citriodora</name>
    <name type="synonym">Perilla setoyensis</name>
    <dbReference type="NCBI Taxonomy" id="608512"/>
    <lineage>
        <taxon>Eukaryota</taxon>
        <taxon>Viridiplantae</taxon>
        <taxon>Streptophyta</taxon>
        <taxon>Embryophyta</taxon>
        <taxon>Tracheophyta</taxon>
        <taxon>Spermatophyta</taxon>
        <taxon>Magnoliopsida</taxon>
        <taxon>eudicotyledons</taxon>
        <taxon>Gunneridae</taxon>
        <taxon>Pentapetalae</taxon>
        <taxon>asterids</taxon>
        <taxon>lamiids</taxon>
        <taxon>Lamiales</taxon>
        <taxon>Lamiaceae</taxon>
        <taxon>Nepetoideae</taxon>
        <taxon>Elsholtzieae</taxon>
        <taxon>Perilla</taxon>
    </lineage>
</organism>
<dbReference type="SUPFAM" id="SSF55874">
    <property type="entry name" value="ATPase domain of HSP90 chaperone/DNA topoisomerase II/histidine kinase"/>
    <property type="match status" value="1"/>
</dbReference>
<evidence type="ECO:0000313" key="9">
    <source>
        <dbReference type="EMBL" id="KAH6837038.1"/>
    </source>
</evidence>
<dbReference type="SUPFAM" id="SSF47384">
    <property type="entry name" value="Homodimeric domain of signal transducing histidine kinase"/>
    <property type="match status" value="1"/>
</dbReference>
<dbReference type="SMART" id="SM00388">
    <property type="entry name" value="HisKA"/>
    <property type="match status" value="1"/>
</dbReference>
<comment type="caution">
    <text evidence="9">The sequence shown here is derived from an EMBL/GenBank/DDBJ whole genome shotgun (WGS) entry which is preliminary data.</text>
</comment>
<dbReference type="Gene3D" id="1.10.287.130">
    <property type="match status" value="1"/>
</dbReference>
<evidence type="ECO:0000256" key="6">
    <source>
        <dbReference type="SAM" id="Phobius"/>
    </source>
</evidence>
<feature type="modified residue" description="4-aspartylphosphate" evidence="4">
    <location>
        <position position="969"/>
    </location>
</feature>
<dbReference type="PANTHER" id="PTHR43719:SF75">
    <property type="entry name" value="HISTIDINE KINASE CKI1"/>
    <property type="match status" value="1"/>
</dbReference>
<evidence type="ECO:0000256" key="5">
    <source>
        <dbReference type="SAM" id="MobiDB-lite"/>
    </source>
</evidence>
<evidence type="ECO:0000256" key="1">
    <source>
        <dbReference type="ARBA" id="ARBA00000085"/>
    </source>
</evidence>
<sequence length="1039" mass="113679">MGFSRTNWHYMNCILDETKIVDSAAPRLFLPFPVVVLCLAALLITIWLSKVARIEKDVKFIANNFNQEFTSVIQNAAALFSPNNASAINLARILSFSLDDNDNDLHFPNIQSKVVSALFQACSTIPYLSQISYIGLNGLFFAYYKEGGDSYAALYSNTTFPSTNDTENYTWYVQPADRDTGKLYGEASMFPAPAVIEATWFRVALNSSNGYASVGTGWQNPQEFVLLSSVGLNGNGVISLGFAMKPLIDFLAAEMALYDGSLKLASKDWNVVVGGGDDVSFETAGNISCQSYNGNVLSMGGRKYVISCSPAEIAGLEFVYVFAVARDEYRRPVHKNLRLSFVLVVLMVGGVVVTICVFVSLIVEAARREMFLCGALINQMESTQQSERKSMNKSLAFATASHDIRASLAGITGLIDVCRGEITKRDPSRSDVLANLLQMEGCTRDLLGILNCILDTSKIEAGKMQLEEEEFDVEELLEDVVDLYHPAGMKKGVDVILDPCDGSVSISSRARGDRSKLKQILSNLLSNAVKFTSEGHVTVRAWARKPSLKNEMLASTQNKSMSSCLLCLLFKIHRANNEAESVQRDPNLMDFTFEVNDTGKGIPKERRKSVFENYIQVKETAFGQQGTGLGLGIVQSLVRLMGGDIEIVEKEVGEGGTCFRFNVLLSASGSSDFFQYPGLFTGRVNSPRAERSQVVLLVKSAKRSNVLQSFMQKLGIKVHVVRQHEQLAPTLRQMKQRKPSLSSHSSEGNSRSDGSVPLSSLDGIDDDVSLSQSQSHQKRPNAQAAAGLSGFVLLVIDTRSGPFRGISRAVAEFRRGLNHNCYSRVVWLDTPVPDHDHSSSSRSFDEDMLPPTDLVMSKPLQGSRLHQTIALLPEFGGIPPRRGEIRNASADGKGDIQEVGRPKPLMGKKILVVDDDPVGRKIATFVASQLGAASFGCENGAAALQLVCTALKGEPSHSNSARFDCILMDCQMPVMDGTEATARIREAESGYGVRTPIFALTAHDKGEEIDKMMRAGVDAYITKPLDKDYFLKFVSQFIA</sequence>
<gene>
    <name evidence="9" type="ORF">C2S53_014281</name>
</gene>
<feature type="domain" description="Histidine kinase" evidence="7">
    <location>
        <begin position="399"/>
        <end position="667"/>
    </location>
</feature>
<dbReference type="SMART" id="SM00387">
    <property type="entry name" value="HATPase_c"/>
    <property type="match status" value="1"/>
</dbReference>
<dbReference type="SMART" id="SM00448">
    <property type="entry name" value="REC"/>
    <property type="match status" value="1"/>
</dbReference>
<dbReference type="EC" id="2.7.13.3" evidence="2"/>
<dbReference type="SUPFAM" id="SSF52172">
    <property type="entry name" value="CheY-like"/>
    <property type="match status" value="1"/>
</dbReference>
<keyword evidence="10" id="KW-1185">Reference proteome</keyword>
<dbReference type="AlphaFoldDB" id="A0AAD4PEJ5"/>
<dbReference type="PROSITE" id="PS50110">
    <property type="entry name" value="RESPONSE_REGULATORY"/>
    <property type="match status" value="1"/>
</dbReference>
<comment type="catalytic activity">
    <reaction evidence="1">
        <text>ATP + protein L-histidine = ADP + protein N-phospho-L-histidine.</text>
        <dbReference type="EC" id="2.7.13.3"/>
    </reaction>
</comment>
<dbReference type="EMBL" id="SDAM02000019">
    <property type="protein sequence ID" value="KAH6837038.1"/>
    <property type="molecule type" value="Genomic_DNA"/>
</dbReference>
<dbReference type="InterPro" id="IPR003661">
    <property type="entry name" value="HisK_dim/P_dom"/>
</dbReference>
<evidence type="ECO:0000259" key="8">
    <source>
        <dbReference type="PROSITE" id="PS50110"/>
    </source>
</evidence>
<dbReference type="InterPro" id="IPR011006">
    <property type="entry name" value="CheY-like_superfamily"/>
</dbReference>
<dbReference type="PANTHER" id="PTHR43719">
    <property type="entry name" value="TWO-COMPONENT HISTIDINE KINASE"/>
    <property type="match status" value="1"/>
</dbReference>
<dbReference type="InterPro" id="IPR004358">
    <property type="entry name" value="Sig_transdc_His_kin-like_C"/>
</dbReference>
<dbReference type="PROSITE" id="PS50109">
    <property type="entry name" value="HIS_KIN"/>
    <property type="match status" value="1"/>
</dbReference>
<protein>
    <recommendedName>
        <fullName evidence="2">histidine kinase</fullName>
        <ecNumber evidence="2">2.7.13.3</ecNumber>
    </recommendedName>
</protein>
<dbReference type="Proteomes" id="UP001190926">
    <property type="component" value="Unassembled WGS sequence"/>
</dbReference>
<reference evidence="9 10" key="1">
    <citation type="journal article" date="2021" name="Nat. Commun.">
        <title>Incipient diploidization of the medicinal plant Perilla within 10,000 years.</title>
        <authorList>
            <person name="Zhang Y."/>
            <person name="Shen Q."/>
            <person name="Leng L."/>
            <person name="Zhang D."/>
            <person name="Chen S."/>
            <person name="Shi Y."/>
            <person name="Ning Z."/>
            <person name="Chen S."/>
        </authorList>
    </citation>
    <scope>NUCLEOTIDE SEQUENCE [LARGE SCALE GENOMIC DNA]</scope>
    <source>
        <strain evidence="10">cv. PC099</strain>
    </source>
</reference>
<feature type="transmembrane region" description="Helical" evidence="6">
    <location>
        <begin position="339"/>
        <end position="363"/>
    </location>
</feature>
<feature type="transmembrane region" description="Helical" evidence="6">
    <location>
        <begin position="28"/>
        <end position="49"/>
    </location>
</feature>
<dbReference type="CDD" id="cd17546">
    <property type="entry name" value="REC_hyHK_CKI1_RcsC-like"/>
    <property type="match status" value="1"/>
</dbReference>
<feature type="region of interest" description="Disordered" evidence="5">
    <location>
        <begin position="728"/>
        <end position="758"/>
    </location>
</feature>
<dbReference type="InterPro" id="IPR036097">
    <property type="entry name" value="HisK_dim/P_sf"/>
</dbReference>
<dbReference type="GO" id="GO:0000155">
    <property type="term" value="F:phosphorelay sensor kinase activity"/>
    <property type="evidence" value="ECO:0007669"/>
    <property type="project" value="InterPro"/>
</dbReference>
<dbReference type="Pfam" id="PF00072">
    <property type="entry name" value="Response_reg"/>
    <property type="match status" value="1"/>
</dbReference>